<evidence type="ECO:0000256" key="1">
    <source>
        <dbReference type="SAM" id="MobiDB-lite"/>
    </source>
</evidence>
<dbReference type="InterPro" id="IPR007995">
    <property type="entry name" value="DUF742"/>
</dbReference>
<dbReference type="PANTHER" id="PTHR36221:SF1">
    <property type="entry name" value="DUF742 DOMAIN-CONTAINING PROTEIN"/>
    <property type="match status" value="1"/>
</dbReference>
<dbReference type="Proteomes" id="UP000215005">
    <property type="component" value="Chromosome"/>
</dbReference>
<dbReference type="KEGG" id="ngv:CDO52_19060"/>
<feature type="compositionally biased region" description="Basic and acidic residues" evidence="1">
    <location>
        <begin position="10"/>
        <end position="25"/>
    </location>
</feature>
<feature type="compositionally biased region" description="Low complexity" evidence="1">
    <location>
        <begin position="49"/>
        <end position="60"/>
    </location>
</feature>
<dbReference type="PANTHER" id="PTHR36221">
    <property type="entry name" value="DUF742 DOMAIN-CONTAINING PROTEIN"/>
    <property type="match status" value="1"/>
</dbReference>
<reference evidence="2 3" key="1">
    <citation type="submission" date="2017-08" db="EMBL/GenBank/DDBJ databases">
        <title>The complete genome sequence of Nocardiopsis gilva YIM 90087.</title>
        <authorList>
            <person name="Yin M."/>
            <person name="Tang S."/>
        </authorList>
    </citation>
    <scope>NUCLEOTIDE SEQUENCE [LARGE SCALE GENOMIC DNA]</scope>
    <source>
        <strain evidence="2 3">YIM 90087</strain>
    </source>
</reference>
<proteinExistence type="predicted"/>
<protein>
    <submittedName>
        <fullName evidence="2">DUF742 domain-containing protein</fullName>
    </submittedName>
</protein>
<sequence>MSETAGGRAMSDRDDNGRVGNHRVDSSTAEIRTPAQCGAADRGPESRGTADSTAGAGPADDAADSGRAEPPGSDSRQAGENRAGIRAGQGAERLLRPFAVTIGGTTTDATGTRLDLLSIVTATRPPGPPDSLRPERETILLRSREPQSIVELAAHLDLPVSVVKLLAAGMIAEGALRLHVPEPEQTLTGLPLLHTLLEGLRAL</sequence>
<organism evidence="2 3">
    <name type="scientific">Nocardiopsis gilva YIM 90087</name>
    <dbReference type="NCBI Taxonomy" id="1235441"/>
    <lineage>
        <taxon>Bacteria</taxon>
        <taxon>Bacillati</taxon>
        <taxon>Actinomycetota</taxon>
        <taxon>Actinomycetes</taxon>
        <taxon>Streptosporangiales</taxon>
        <taxon>Nocardiopsidaceae</taxon>
        <taxon>Nocardiopsis</taxon>
    </lineage>
</organism>
<dbReference type="Pfam" id="PF05331">
    <property type="entry name" value="DUF742"/>
    <property type="match status" value="1"/>
</dbReference>
<name>A0A223S919_9ACTN</name>
<dbReference type="OrthoDB" id="3390328at2"/>
<dbReference type="EMBL" id="CP022753">
    <property type="protein sequence ID" value="ASU84617.1"/>
    <property type="molecule type" value="Genomic_DNA"/>
</dbReference>
<keyword evidence="3" id="KW-1185">Reference proteome</keyword>
<evidence type="ECO:0000313" key="2">
    <source>
        <dbReference type="EMBL" id="ASU84617.1"/>
    </source>
</evidence>
<accession>A0A223S919</accession>
<gene>
    <name evidence="2" type="ORF">CDO52_19060</name>
</gene>
<dbReference type="RefSeq" id="WP_083919905.1">
    <property type="nucleotide sequence ID" value="NZ_ANBG01000224.1"/>
</dbReference>
<dbReference type="AlphaFoldDB" id="A0A223S919"/>
<evidence type="ECO:0000313" key="3">
    <source>
        <dbReference type="Proteomes" id="UP000215005"/>
    </source>
</evidence>
<feature type="region of interest" description="Disordered" evidence="1">
    <location>
        <begin position="1"/>
        <end position="90"/>
    </location>
</feature>